<dbReference type="Proteomes" id="UP001200741">
    <property type="component" value="Unassembled WGS sequence"/>
</dbReference>
<dbReference type="EMBL" id="JAJTWU010000007">
    <property type="protein sequence ID" value="MCE4556453.1"/>
    <property type="molecule type" value="Genomic_DNA"/>
</dbReference>
<protein>
    <submittedName>
        <fullName evidence="2">Uncharacterized protein</fullName>
    </submittedName>
</protein>
<feature type="signal peptide" evidence="1">
    <location>
        <begin position="1"/>
        <end position="19"/>
    </location>
</feature>
<feature type="chain" id="PRO_5045487734" evidence="1">
    <location>
        <begin position="20"/>
        <end position="154"/>
    </location>
</feature>
<reference evidence="2 3" key="1">
    <citation type="submission" date="2021-12" db="EMBL/GenBank/DDBJ databases">
        <title>Genome seq of P8.</title>
        <authorList>
            <person name="Seo T."/>
        </authorList>
    </citation>
    <scope>NUCLEOTIDE SEQUENCE [LARGE SCALE GENOMIC DNA]</scope>
    <source>
        <strain evidence="2 3">P8</strain>
    </source>
</reference>
<gene>
    <name evidence="2" type="ORF">LXT13_18820</name>
</gene>
<accession>A0ABS8Y0J1</accession>
<comment type="caution">
    <text evidence="2">The sequence shown here is derived from an EMBL/GenBank/DDBJ whole genome shotgun (WGS) entry which is preliminary data.</text>
</comment>
<proteinExistence type="predicted"/>
<evidence type="ECO:0000313" key="2">
    <source>
        <dbReference type="EMBL" id="MCE4556453.1"/>
    </source>
</evidence>
<sequence>MRQLLLASSVLVLAATARADVNCKFGDVAFASADVQTLFQYSASGERGKSGKVSFFRLMAHDGSTPSSSIELKTVDVMKPGDFDLAKEAGWTSVIRLHGKMQRVTGGKFSFTRFEVSGSRGHAAGTLVFKTASTEGSCAFDVDVQAVDRDSLPH</sequence>
<evidence type="ECO:0000256" key="1">
    <source>
        <dbReference type="SAM" id="SignalP"/>
    </source>
</evidence>
<keyword evidence="3" id="KW-1185">Reference proteome</keyword>
<evidence type="ECO:0000313" key="3">
    <source>
        <dbReference type="Proteomes" id="UP001200741"/>
    </source>
</evidence>
<dbReference type="RefSeq" id="WP_233373487.1">
    <property type="nucleotide sequence ID" value="NZ_JAJTWU010000007.1"/>
</dbReference>
<keyword evidence="1" id="KW-0732">Signal</keyword>
<name>A0ABS8Y0J1_9BURK</name>
<organism evidence="2 3">
    <name type="scientific">Pelomonas cellulosilytica</name>
    <dbReference type="NCBI Taxonomy" id="2906762"/>
    <lineage>
        <taxon>Bacteria</taxon>
        <taxon>Pseudomonadati</taxon>
        <taxon>Pseudomonadota</taxon>
        <taxon>Betaproteobacteria</taxon>
        <taxon>Burkholderiales</taxon>
        <taxon>Sphaerotilaceae</taxon>
        <taxon>Roseateles</taxon>
    </lineage>
</organism>